<gene>
    <name evidence="1" type="ORF">LEP1GSC202_0358</name>
</gene>
<organism evidence="1 2">
    <name type="scientific">Leptospira yanagawae serovar Saopaulo str. Sao Paulo = ATCC 700523</name>
    <dbReference type="NCBI Taxonomy" id="1249483"/>
    <lineage>
        <taxon>Bacteria</taxon>
        <taxon>Pseudomonadati</taxon>
        <taxon>Spirochaetota</taxon>
        <taxon>Spirochaetia</taxon>
        <taxon>Leptospirales</taxon>
        <taxon>Leptospiraceae</taxon>
        <taxon>Leptospira</taxon>
    </lineage>
</organism>
<evidence type="ECO:0000313" key="2">
    <source>
        <dbReference type="Proteomes" id="UP000013996"/>
    </source>
</evidence>
<sequence>MDINDISKSNRSQIEKKYGKPTAISHDKSIKYDQIFYSINENDVYIEFEKNKPVWILIQNPKKAKFDSNPLIYFNLEAYKPDFSNYASKSWSNVPGFKEISVVSDQDGGLAQIVFNISRKFNN</sequence>
<comment type="caution">
    <text evidence="1">The sequence shown here is derived from an EMBL/GenBank/DDBJ whole genome shotgun (WGS) entry which is preliminary data.</text>
</comment>
<name>A0A5E8H8R1_9LEPT</name>
<evidence type="ECO:0000313" key="1">
    <source>
        <dbReference type="EMBL" id="EOQ87108.1"/>
    </source>
</evidence>
<dbReference type="AlphaFoldDB" id="A0A5E8H8R1"/>
<dbReference type="Proteomes" id="UP000013996">
    <property type="component" value="Unassembled WGS sequence"/>
</dbReference>
<proteinExistence type="predicted"/>
<dbReference type="EMBL" id="AOGX02000046">
    <property type="protein sequence ID" value="EOQ87108.1"/>
    <property type="molecule type" value="Genomic_DNA"/>
</dbReference>
<protein>
    <submittedName>
        <fullName evidence="1">Uncharacterized protein</fullName>
    </submittedName>
</protein>
<reference evidence="1 2" key="1">
    <citation type="submission" date="2013-04" db="EMBL/GenBank/DDBJ databases">
        <authorList>
            <person name="Harkins D.M."/>
            <person name="Durkin A.S."/>
            <person name="Brinkac L.M."/>
            <person name="Haft D.H."/>
            <person name="Selengut J.D."/>
            <person name="Sanka R."/>
            <person name="DePew J."/>
            <person name="Purushe J."/>
            <person name="Hartskeerl R.A."/>
            <person name="Ahmed A."/>
            <person name="van der Linden H."/>
            <person name="Goris M.G.A."/>
            <person name="Vinetz J.M."/>
            <person name="Sutton G.G."/>
            <person name="Nierman W.C."/>
            <person name="Fouts D.E."/>
        </authorList>
    </citation>
    <scope>NUCLEOTIDE SEQUENCE [LARGE SCALE GENOMIC DNA]</scope>
    <source>
        <strain evidence="1 2">Sao Paulo</strain>
    </source>
</reference>
<dbReference type="STRING" id="1249483.LEP1GSC202_0358"/>
<accession>A0A5E8H8R1</accession>